<reference evidence="1 2" key="2">
    <citation type="submission" date="2019-09" db="EMBL/GenBank/DDBJ databases">
        <title>Complete Genome Sequence and Methylome Analysis of free living Spirochaetas.</title>
        <authorList>
            <person name="Leshcheva N."/>
            <person name="Mikheeva N."/>
        </authorList>
    </citation>
    <scope>NUCLEOTIDE SEQUENCE [LARGE SCALE GENOMIC DNA]</scope>
    <source>
        <strain evidence="1 2">P</strain>
    </source>
</reference>
<dbReference type="OrthoDB" id="370916at2"/>
<dbReference type="RefSeq" id="WP_149568283.1">
    <property type="nucleotide sequence ID" value="NZ_CP035807.1"/>
</dbReference>
<protein>
    <submittedName>
        <fullName evidence="1">Uncharacterized protein</fullName>
    </submittedName>
</protein>
<dbReference type="AlphaFoldDB" id="A0A5C1QFQ8"/>
<organism evidence="1 2">
    <name type="scientific">Thiospirochaeta perfilievii</name>
    <dbReference type="NCBI Taxonomy" id="252967"/>
    <lineage>
        <taxon>Bacteria</taxon>
        <taxon>Pseudomonadati</taxon>
        <taxon>Spirochaetota</taxon>
        <taxon>Spirochaetia</taxon>
        <taxon>Spirochaetales</taxon>
        <taxon>Spirochaetaceae</taxon>
        <taxon>Thiospirochaeta</taxon>
    </lineage>
</organism>
<proteinExistence type="predicted"/>
<dbReference type="EMBL" id="CP035807">
    <property type="protein sequence ID" value="QEN05042.1"/>
    <property type="molecule type" value="Genomic_DNA"/>
</dbReference>
<gene>
    <name evidence="1" type="ORF">EW093_10085</name>
</gene>
<dbReference type="Proteomes" id="UP000323824">
    <property type="component" value="Chromosome"/>
</dbReference>
<keyword evidence="2" id="KW-1185">Reference proteome</keyword>
<name>A0A5C1QFQ8_9SPIO</name>
<dbReference type="KEGG" id="sper:EW093_10085"/>
<accession>A0A5C1QFQ8</accession>
<sequence>MIDLDLKEVIEVSGSGIIVKLTKSEEGIYLNFESEEGGRVIRIQPHEEDKKTLVLSLDKKKPSFSVVK</sequence>
<reference evidence="1 2" key="1">
    <citation type="submission" date="2019-02" db="EMBL/GenBank/DDBJ databases">
        <authorList>
            <person name="Fomenkov A."/>
            <person name="Dubinina G."/>
            <person name="Grabovich M."/>
            <person name="Vincze T."/>
            <person name="Roberts R.J."/>
        </authorList>
    </citation>
    <scope>NUCLEOTIDE SEQUENCE [LARGE SCALE GENOMIC DNA]</scope>
    <source>
        <strain evidence="1 2">P</strain>
    </source>
</reference>
<evidence type="ECO:0000313" key="2">
    <source>
        <dbReference type="Proteomes" id="UP000323824"/>
    </source>
</evidence>
<evidence type="ECO:0000313" key="1">
    <source>
        <dbReference type="EMBL" id="QEN05042.1"/>
    </source>
</evidence>